<dbReference type="EMBL" id="JACIEV010000008">
    <property type="protein sequence ID" value="MBB4154853.1"/>
    <property type="molecule type" value="Genomic_DNA"/>
</dbReference>
<evidence type="ECO:0000313" key="6">
    <source>
        <dbReference type="EMBL" id="MBB4154853.1"/>
    </source>
</evidence>
<dbReference type="PANTHER" id="PTHR45138:SF9">
    <property type="entry name" value="DIGUANYLATE CYCLASE DGCM-RELATED"/>
    <property type="match status" value="1"/>
</dbReference>
<feature type="transmembrane region" description="Helical" evidence="3">
    <location>
        <begin position="360"/>
        <end position="378"/>
    </location>
</feature>
<keyword evidence="7" id="KW-1185">Reference proteome</keyword>
<dbReference type="CDD" id="cd01949">
    <property type="entry name" value="GGDEF"/>
    <property type="match status" value="1"/>
</dbReference>
<comment type="catalytic activity">
    <reaction evidence="2">
        <text>2 GTP = 3',3'-c-di-GMP + 2 diphosphate</text>
        <dbReference type="Rhea" id="RHEA:24898"/>
        <dbReference type="ChEBI" id="CHEBI:33019"/>
        <dbReference type="ChEBI" id="CHEBI:37565"/>
        <dbReference type="ChEBI" id="CHEBI:58805"/>
        <dbReference type="EC" id="2.7.7.65"/>
    </reaction>
</comment>
<feature type="domain" description="GGDEF" evidence="5">
    <location>
        <begin position="424"/>
        <end position="551"/>
    </location>
</feature>
<evidence type="ECO:0000256" key="4">
    <source>
        <dbReference type="SAM" id="SignalP"/>
    </source>
</evidence>
<dbReference type="SMART" id="SM00267">
    <property type="entry name" value="GGDEF"/>
    <property type="match status" value="1"/>
</dbReference>
<dbReference type="Pfam" id="PF00990">
    <property type="entry name" value="GGDEF"/>
    <property type="match status" value="1"/>
</dbReference>
<dbReference type="InterPro" id="IPR050469">
    <property type="entry name" value="Diguanylate_Cyclase"/>
</dbReference>
<dbReference type="RefSeq" id="WP_183985782.1">
    <property type="nucleotide sequence ID" value="NZ_JACIEV010000008.1"/>
</dbReference>
<evidence type="ECO:0000313" key="7">
    <source>
        <dbReference type="Proteomes" id="UP000529795"/>
    </source>
</evidence>
<feature type="transmembrane region" description="Helical" evidence="3">
    <location>
        <begin position="236"/>
        <end position="257"/>
    </location>
</feature>
<feature type="transmembrane region" description="Helical" evidence="3">
    <location>
        <begin position="269"/>
        <end position="288"/>
    </location>
</feature>
<dbReference type="InterPro" id="IPR029787">
    <property type="entry name" value="Nucleotide_cyclase"/>
</dbReference>
<feature type="transmembrane region" description="Helical" evidence="3">
    <location>
        <begin position="204"/>
        <end position="230"/>
    </location>
</feature>
<dbReference type="EC" id="2.7.7.65" evidence="1"/>
<evidence type="ECO:0000256" key="2">
    <source>
        <dbReference type="ARBA" id="ARBA00034247"/>
    </source>
</evidence>
<dbReference type="GO" id="GO:0005886">
    <property type="term" value="C:plasma membrane"/>
    <property type="evidence" value="ECO:0007669"/>
    <property type="project" value="TreeGrafter"/>
</dbReference>
<protein>
    <recommendedName>
        <fullName evidence="1">diguanylate cyclase</fullName>
        <ecNumber evidence="1">2.7.7.65</ecNumber>
    </recommendedName>
</protein>
<dbReference type="InterPro" id="IPR043128">
    <property type="entry name" value="Rev_trsase/Diguanyl_cyclase"/>
</dbReference>
<feature type="transmembrane region" description="Helical" evidence="3">
    <location>
        <begin position="326"/>
        <end position="348"/>
    </location>
</feature>
<feature type="transmembrane region" description="Helical" evidence="3">
    <location>
        <begin position="174"/>
        <end position="197"/>
    </location>
</feature>
<dbReference type="Pfam" id="PF07695">
    <property type="entry name" value="7TMR-DISM_7TM"/>
    <property type="match status" value="1"/>
</dbReference>
<sequence length="552" mass="59513">MFASVLALLMAPTAARAAEAPPVEDAPVATCVLPAQPGMTARQLLATPGRFDCTTPQRAFGSGDFWVLSQPLPTIQTRARSPLIRTGSVWQQSVTLYVLYANGAIRQTGYTSATTGEHLRLGARIAVRLPRHDAAKAVRLLWHIRGAANLRGIVLGATLIDPARASEQEVVLGLLYGAFAGMALALVIYNLALWAVLRQAYQPVYCLLLLCLLGYAASTSGALGMALPWLDNNDRLRANGILLGGAGASVLYFARTFFEAKVFAGRFRWVCDGVGAALIGSGLLYALASPWHIVWLDRMVIVSFASLVALIPVVLYRAWRARSNFLWLFAIAWGAPILLTALRIGHALGLLPWSLLIDNLTLVSMAIEATASSLAIAYRIHLLSRERDEARTQEIAARLLAATDPLTGLLNRRAFLEGAIGREGNQMLLLADLDHFKTVNETIGHDGGDEVLRVFARVLRASVPAEALVARLGGEEFAIVAPVSANLSATLLLDRLRAARMPYDLTVTASIGSCIGELTDEIDWKAMYRCADRALFEAKAAGRDRARASLAA</sequence>
<dbReference type="NCBIfam" id="TIGR00254">
    <property type="entry name" value="GGDEF"/>
    <property type="match status" value="1"/>
</dbReference>
<comment type="caution">
    <text evidence="6">The sequence shown here is derived from an EMBL/GenBank/DDBJ whole genome shotgun (WGS) entry which is preliminary data.</text>
</comment>
<gene>
    <name evidence="6" type="ORF">GGQ80_002769</name>
</gene>
<dbReference type="PANTHER" id="PTHR45138">
    <property type="entry name" value="REGULATORY COMPONENTS OF SENSORY TRANSDUCTION SYSTEM"/>
    <property type="match status" value="1"/>
</dbReference>
<reference evidence="6 7" key="1">
    <citation type="submission" date="2020-08" db="EMBL/GenBank/DDBJ databases">
        <title>Genomic Encyclopedia of Type Strains, Phase IV (KMG-IV): sequencing the most valuable type-strain genomes for metagenomic binning, comparative biology and taxonomic classification.</title>
        <authorList>
            <person name="Goeker M."/>
        </authorList>
    </citation>
    <scope>NUCLEOTIDE SEQUENCE [LARGE SCALE GENOMIC DNA]</scope>
    <source>
        <strain evidence="6 7">YC6723</strain>
    </source>
</reference>
<dbReference type="GO" id="GO:0043709">
    <property type="term" value="P:cell adhesion involved in single-species biofilm formation"/>
    <property type="evidence" value="ECO:0007669"/>
    <property type="project" value="TreeGrafter"/>
</dbReference>
<keyword evidence="4" id="KW-0732">Signal</keyword>
<organism evidence="6 7">
    <name type="scientific">Sphingomonas jinjuensis</name>
    <dbReference type="NCBI Taxonomy" id="535907"/>
    <lineage>
        <taxon>Bacteria</taxon>
        <taxon>Pseudomonadati</taxon>
        <taxon>Pseudomonadota</taxon>
        <taxon>Alphaproteobacteria</taxon>
        <taxon>Sphingomonadales</taxon>
        <taxon>Sphingomonadaceae</taxon>
        <taxon>Sphingomonas</taxon>
    </lineage>
</organism>
<dbReference type="SUPFAM" id="SSF55073">
    <property type="entry name" value="Nucleotide cyclase"/>
    <property type="match status" value="1"/>
</dbReference>
<evidence type="ECO:0000259" key="5">
    <source>
        <dbReference type="PROSITE" id="PS50887"/>
    </source>
</evidence>
<evidence type="ECO:0000256" key="3">
    <source>
        <dbReference type="SAM" id="Phobius"/>
    </source>
</evidence>
<feature type="transmembrane region" description="Helical" evidence="3">
    <location>
        <begin position="300"/>
        <end position="319"/>
    </location>
</feature>
<feature type="signal peptide" evidence="4">
    <location>
        <begin position="1"/>
        <end position="17"/>
    </location>
</feature>
<dbReference type="GO" id="GO:1902201">
    <property type="term" value="P:negative regulation of bacterial-type flagellum-dependent cell motility"/>
    <property type="evidence" value="ECO:0007669"/>
    <property type="project" value="TreeGrafter"/>
</dbReference>
<accession>A0A840F6F2</accession>
<name>A0A840F6F2_9SPHN</name>
<dbReference type="InterPro" id="IPR000160">
    <property type="entry name" value="GGDEF_dom"/>
</dbReference>
<dbReference type="InterPro" id="IPR011623">
    <property type="entry name" value="7TMR_DISM_rcpt_extracell_dom1"/>
</dbReference>
<dbReference type="PROSITE" id="PS50887">
    <property type="entry name" value="GGDEF"/>
    <property type="match status" value="1"/>
</dbReference>
<keyword evidence="3" id="KW-1133">Transmembrane helix</keyword>
<dbReference type="AlphaFoldDB" id="A0A840F6F2"/>
<keyword evidence="3" id="KW-0472">Membrane</keyword>
<dbReference type="Gene3D" id="3.30.70.270">
    <property type="match status" value="1"/>
</dbReference>
<feature type="chain" id="PRO_5032691406" description="diguanylate cyclase" evidence="4">
    <location>
        <begin position="18"/>
        <end position="552"/>
    </location>
</feature>
<dbReference type="GO" id="GO:0052621">
    <property type="term" value="F:diguanylate cyclase activity"/>
    <property type="evidence" value="ECO:0007669"/>
    <property type="project" value="UniProtKB-EC"/>
</dbReference>
<proteinExistence type="predicted"/>
<keyword evidence="3" id="KW-0812">Transmembrane</keyword>
<dbReference type="Proteomes" id="UP000529795">
    <property type="component" value="Unassembled WGS sequence"/>
</dbReference>
<evidence type="ECO:0000256" key="1">
    <source>
        <dbReference type="ARBA" id="ARBA00012528"/>
    </source>
</evidence>